<dbReference type="EMBL" id="LR796860">
    <property type="protein sequence ID" value="CAB4170770.1"/>
    <property type="molecule type" value="Genomic_DNA"/>
</dbReference>
<evidence type="ECO:0000313" key="4">
    <source>
        <dbReference type="EMBL" id="CAB4190890.1"/>
    </source>
</evidence>
<reference evidence="6" key="1">
    <citation type="submission" date="2020-05" db="EMBL/GenBank/DDBJ databases">
        <authorList>
            <person name="Chiriac C."/>
            <person name="Salcher M."/>
            <person name="Ghai R."/>
            <person name="Kavagutti S V."/>
        </authorList>
    </citation>
    <scope>NUCLEOTIDE SEQUENCE</scope>
</reference>
<accession>A0A6J5T4U3</accession>
<evidence type="ECO:0000313" key="1">
    <source>
        <dbReference type="EMBL" id="CAB4170770.1"/>
    </source>
</evidence>
<name>A0A6J5T4U3_9CAUD</name>
<dbReference type="EMBL" id="LR796945">
    <property type="protein sequence ID" value="CAB4177179.1"/>
    <property type="molecule type" value="Genomic_DNA"/>
</dbReference>
<dbReference type="EMBL" id="LR797369">
    <property type="protein sequence ID" value="CAB4211241.1"/>
    <property type="molecule type" value="Genomic_DNA"/>
</dbReference>
<protein>
    <submittedName>
        <fullName evidence="6">Neck protein</fullName>
    </submittedName>
</protein>
<dbReference type="EMBL" id="LR797518">
    <property type="protein sequence ID" value="CAB4222792.1"/>
    <property type="molecule type" value="Genomic_DNA"/>
</dbReference>
<evidence type="ECO:0000313" key="6">
    <source>
        <dbReference type="EMBL" id="CAB4222792.1"/>
    </source>
</evidence>
<evidence type="ECO:0000313" key="2">
    <source>
        <dbReference type="EMBL" id="CAB4177179.1"/>
    </source>
</evidence>
<dbReference type="EMBL" id="LR797157">
    <property type="protein sequence ID" value="CAB4190890.1"/>
    <property type="molecule type" value="Genomic_DNA"/>
</dbReference>
<gene>
    <name evidence="3" type="ORF">UFOVP1065_28</name>
    <name evidence="4" type="ORF">UFOVP1198_230</name>
    <name evidence="5" type="ORF">UFOVP1418_222</name>
    <name evidence="7" type="ORF">UFOVP1524_161</name>
    <name evidence="6" type="ORF">UFOVP1651_161</name>
    <name evidence="1" type="ORF">UFOVP908_139</name>
    <name evidence="2" type="ORF">UFOVP990_230</name>
</gene>
<evidence type="ECO:0000313" key="3">
    <source>
        <dbReference type="EMBL" id="CAB4181402.1"/>
    </source>
</evidence>
<organism evidence="6">
    <name type="scientific">uncultured Caudovirales phage</name>
    <dbReference type="NCBI Taxonomy" id="2100421"/>
    <lineage>
        <taxon>Viruses</taxon>
        <taxon>Duplodnaviria</taxon>
        <taxon>Heunggongvirae</taxon>
        <taxon>Uroviricota</taxon>
        <taxon>Caudoviricetes</taxon>
        <taxon>Peduoviridae</taxon>
        <taxon>Maltschvirus</taxon>
        <taxon>Maltschvirus maltsch</taxon>
    </lineage>
</organism>
<proteinExistence type="predicted"/>
<evidence type="ECO:0000313" key="7">
    <source>
        <dbReference type="EMBL" id="CAB5227783.1"/>
    </source>
</evidence>
<evidence type="ECO:0000313" key="5">
    <source>
        <dbReference type="EMBL" id="CAB4211241.1"/>
    </source>
</evidence>
<sequence length="247" mass="29158">MAIPASREQLKDWCLRELGFPVIEINVDDDQVEDRIDQAFQYYQQFHYDGVERWYLKYQITQTDINNKYVPIPDTIIGVNRIFPIGSTNASVNMFDLRYQLRLHELYDFTSTSYVNFVLTQQHIRTLDMLFSGETPVRFNRHTNKLYIDQNWISGVTVDEWIIIESFIIIDPNTYTKVYNDLMLKKLATAYIKKQWGNNMKKFGGMQLPGGITMNGQQIYNEAVDEIKDLEDRIRNTWEEPPQFLVG</sequence>
<dbReference type="EMBL" id="LR797021">
    <property type="protein sequence ID" value="CAB4181402.1"/>
    <property type="molecule type" value="Genomic_DNA"/>
</dbReference>
<dbReference type="EMBL" id="LR798378">
    <property type="protein sequence ID" value="CAB5227783.1"/>
    <property type="molecule type" value="Genomic_DNA"/>
</dbReference>